<sequence>MAMQGKPSVEVGEVGSSSTKKKKTKTKEKAVPKTKSVATTDKKKVVKPKRQQQQQHGSIKAKAVDQPPAPIDGQSAKSRVRTPVPPLLPTANKVVAGEKDVSDEVVVKRSDSLSSSSSLRKSTAAWEESSSSSSLGTADGDHQNKCSSTNNATVQPFEDPLEPQQLSASLEMLFKQAPVYDRSGEEEASPQDDSLDDDLDTLLKSLDGSLLVEDQQGTTPPPLAHADAAVDSYGLIGSWRSQQDIR</sequence>
<organism evidence="3">
    <name type="scientific">Perkinsus marinus (strain ATCC 50983 / TXsc)</name>
    <dbReference type="NCBI Taxonomy" id="423536"/>
    <lineage>
        <taxon>Eukaryota</taxon>
        <taxon>Sar</taxon>
        <taxon>Alveolata</taxon>
        <taxon>Perkinsozoa</taxon>
        <taxon>Perkinsea</taxon>
        <taxon>Perkinsida</taxon>
        <taxon>Perkinsidae</taxon>
        <taxon>Perkinsus</taxon>
    </lineage>
</organism>
<feature type="compositionally biased region" description="Low complexity" evidence="1">
    <location>
        <begin position="8"/>
        <end position="18"/>
    </location>
</feature>
<evidence type="ECO:0000313" key="2">
    <source>
        <dbReference type="EMBL" id="EER02901.1"/>
    </source>
</evidence>
<dbReference type="Proteomes" id="UP000007800">
    <property type="component" value="Unassembled WGS sequence"/>
</dbReference>
<gene>
    <name evidence="2" type="ORF">Pmar_PMAR013584</name>
</gene>
<feature type="region of interest" description="Disordered" evidence="1">
    <location>
        <begin position="1"/>
        <end position="199"/>
    </location>
</feature>
<dbReference type="EMBL" id="GG682715">
    <property type="protein sequence ID" value="EER02901.1"/>
    <property type="molecule type" value="Genomic_DNA"/>
</dbReference>
<dbReference type="AlphaFoldDB" id="C5LK42"/>
<dbReference type="GeneID" id="9051385"/>
<dbReference type="RefSeq" id="XP_002771085.1">
    <property type="nucleotide sequence ID" value="XM_002771039.1"/>
</dbReference>
<evidence type="ECO:0000313" key="3">
    <source>
        <dbReference type="Proteomes" id="UP000007800"/>
    </source>
</evidence>
<keyword evidence="3" id="KW-1185">Reference proteome</keyword>
<feature type="compositionally biased region" description="Basic and acidic residues" evidence="1">
    <location>
        <begin position="96"/>
        <end position="111"/>
    </location>
</feature>
<name>C5LK42_PERM5</name>
<evidence type="ECO:0000256" key="1">
    <source>
        <dbReference type="SAM" id="MobiDB-lite"/>
    </source>
</evidence>
<feature type="compositionally biased region" description="Polar residues" evidence="1">
    <location>
        <begin position="145"/>
        <end position="154"/>
    </location>
</feature>
<accession>C5LK42</accession>
<feature type="non-terminal residue" evidence="2">
    <location>
        <position position="246"/>
    </location>
</feature>
<dbReference type="InParanoid" id="C5LK42"/>
<proteinExistence type="predicted"/>
<feature type="compositionally biased region" description="Acidic residues" evidence="1">
    <location>
        <begin position="184"/>
        <end position="199"/>
    </location>
</feature>
<feature type="compositionally biased region" description="Low complexity" evidence="1">
    <location>
        <begin position="112"/>
        <end position="122"/>
    </location>
</feature>
<reference evidence="2 3" key="1">
    <citation type="submission" date="2008-07" db="EMBL/GenBank/DDBJ databases">
        <authorList>
            <person name="El-Sayed N."/>
            <person name="Caler E."/>
            <person name="Inman J."/>
            <person name="Amedeo P."/>
            <person name="Hass B."/>
            <person name="Wortman J."/>
        </authorList>
    </citation>
    <scope>NUCLEOTIDE SEQUENCE [LARGE SCALE GENOMIC DNA]</scope>
    <source>
        <strain evidence="3">ATCC 50983 / TXsc</strain>
    </source>
</reference>
<protein>
    <submittedName>
        <fullName evidence="2">Uncharacterized protein</fullName>
    </submittedName>
</protein>